<feature type="region of interest" description="Disordered" evidence="1">
    <location>
        <begin position="1"/>
        <end position="24"/>
    </location>
</feature>
<proteinExistence type="predicted"/>
<evidence type="ECO:0000313" key="2">
    <source>
        <dbReference type="EMBL" id="SVB46699.1"/>
    </source>
</evidence>
<name>A0A382E8I3_9ZZZZ</name>
<dbReference type="EMBL" id="UINC01043118">
    <property type="protein sequence ID" value="SVB46699.1"/>
    <property type="molecule type" value="Genomic_DNA"/>
</dbReference>
<accession>A0A382E8I3</accession>
<feature type="non-terminal residue" evidence="2">
    <location>
        <position position="124"/>
    </location>
</feature>
<gene>
    <name evidence="2" type="ORF">METZ01_LOCUS199553</name>
</gene>
<feature type="compositionally biased region" description="Polar residues" evidence="1">
    <location>
        <begin position="8"/>
        <end position="18"/>
    </location>
</feature>
<dbReference type="AlphaFoldDB" id="A0A382E8I3"/>
<protein>
    <submittedName>
        <fullName evidence="2">Uncharacterized protein</fullName>
    </submittedName>
</protein>
<organism evidence="2">
    <name type="scientific">marine metagenome</name>
    <dbReference type="NCBI Taxonomy" id="408172"/>
    <lineage>
        <taxon>unclassified sequences</taxon>
        <taxon>metagenomes</taxon>
        <taxon>ecological metagenomes</taxon>
    </lineage>
</organism>
<reference evidence="2" key="1">
    <citation type="submission" date="2018-05" db="EMBL/GenBank/DDBJ databases">
        <authorList>
            <person name="Lanie J.A."/>
            <person name="Ng W.-L."/>
            <person name="Kazmierczak K.M."/>
            <person name="Andrzejewski T.M."/>
            <person name="Davidsen T.M."/>
            <person name="Wayne K.J."/>
            <person name="Tettelin H."/>
            <person name="Glass J.I."/>
            <person name="Rusch D."/>
            <person name="Podicherti R."/>
            <person name="Tsui H.-C.T."/>
            <person name="Winkler M.E."/>
        </authorList>
    </citation>
    <scope>NUCLEOTIDE SEQUENCE</scope>
</reference>
<sequence>MADELKTESTFAQEQPEPSESDRIRERIQSFTVGITPEAAQANTAILENSLRKGVFGLTDLAAVEALNKQLVEGLSDYQTQVQMAQRRLQELATSEALAKQEELTRREDQWKVKIADERQLRKS</sequence>
<evidence type="ECO:0000256" key="1">
    <source>
        <dbReference type="SAM" id="MobiDB-lite"/>
    </source>
</evidence>